<dbReference type="Pfam" id="PF13456">
    <property type="entry name" value="RVT_3"/>
    <property type="match status" value="1"/>
</dbReference>
<dbReference type="SUPFAM" id="SSF56672">
    <property type="entry name" value="DNA/RNA polymerases"/>
    <property type="match status" value="1"/>
</dbReference>
<dbReference type="GO" id="GO:0015074">
    <property type="term" value="P:DNA integration"/>
    <property type="evidence" value="ECO:0007669"/>
    <property type="project" value="InterPro"/>
</dbReference>
<evidence type="ECO:0000259" key="2">
    <source>
        <dbReference type="PROSITE" id="PS50994"/>
    </source>
</evidence>
<protein>
    <recommendedName>
        <fullName evidence="2">Integrase catalytic domain-containing protein</fullName>
    </recommendedName>
</protein>
<keyword evidence="4" id="KW-1185">Reference proteome</keyword>
<dbReference type="InterPro" id="IPR001584">
    <property type="entry name" value="Integrase_cat-core"/>
</dbReference>
<feature type="compositionally biased region" description="Low complexity" evidence="1">
    <location>
        <begin position="1148"/>
        <end position="1166"/>
    </location>
</feature>
<evidence type="ECO:0000256" key="1">
    <source>
        <dbReference type="SAM" id="MobiDB-lite"/>
    </source>
</evidence>
<dbReference type="Gene3D" id="3.30.70.270">
    <property type="match status" value="1"/>
</dbReference>
<dbReference type="Pfam" id="PF17921">
    <property type="entry name" value="Integrase_H2C2"/>
    <property type="match status" value="1"/>
</dbReference>
<dbReference type="PANTHER" id="PTHR48475">
    <property type="entry name" value="RIBONUCLEASE H"/>
    <property type="match status" value="1"/>
</dbReference>
<dbReference type="PANTHER" id="PTHR48475:SF2">
    <property type="entry name" value="RIBONUCLEASE H"/>
    <property type="match status" value="1"/>
</dbReference>
<sequence length="1259" mass="141443">MVRTVTRNHPPRGNMDEQDNTQLLESDLNDFQPMPKNLFVGGAEQEQSNTSDDERTPTGSMKAAQTTELEERTKVLEMAMGKILSRLIPDDPLIPLLNRGEQSTTVVATRNSSALRTYDGSNDPDEHLHTYQAIMKIQNAIDAMMCKVFPATLKSTARRWSTSFILSEDFQSSKRRVDDKQSKEHKQPEATEEKKKQKVGEQRGKPLSFPRYANYIPLSSSRSQILAQIQHWVKRPPPQTHEYPQADKSKYCDYHRAYGHNTDDCQSLKDELEFLARNGKLEGYVQKPYAQQPREEPDIMMLHADPFVATVHIDNHNVNKVFIDTGTEPRFRMASVSFLVVKMESAYNAIIGRATLCELKAIISQPHLCMKFPTPQGIGVLKGNQKMARACYQDTFKKVELAPMPKTPSLVTRPNQPESGKFLGYVMSKKGIEVNSDKVMAVQQMKPPKTVKDVQRLTGRLAALHRFMARLAERCLPFFRALREPKSFQWTSECQQAFDELKQYLASPPLLSKPIEGERLYLYLGIADEAVNSILLREQDKQQKLICYISKVLQDAERNYPIAEKATFALVYTAQKLRAYFQSHDIIVYTDLPLKKILQKPELSSWLIGWAVELSEYDLKFQPCTAIKGQALANFLVECHPPAEEKTSPAGPIWTLFVDGAASVEGSGAEAVLIDPNGFKSEHALRFSFKTTNNAAEYKALIYGLKLASALKAQHKRVFSDSQLVVKMKANFISFRIDKIPRADNKRANELSKLASSQDINPHRMTVVEILDESSYTDLGDKCLVLSTDPSSLSWTTPLIKYLRNGELPEDPSNARLVRRRAAHFTLINDQLYKRVASMPLLRCLTPYKAEYAMREGFYWPTMVEDAQSYVKKCPTCQFNADDIHMLGQMLSSLTSPWPFAQWGVDLLGPFIKGEGGCTHLIIAVDYFTKWIEAKPLSMTTERKIEEFIFNSILCRFDIPRRIIVDNGPQFRAAALRSFCNDYGIELSLTFVYTPQSNGQAELANKIVLQGLKTCVLAAHSNWVDELNKVLLSCRTTPSSATGETPFSLAYGTEAVLLVEVGLATNQYARLDHPDNEQFLRENLDLVEEVREASRIKNMVYQGHVAKFYNKQINGHGCVSTSWRRDGSSGDGLRCCTVVSVGEARLFPSSSNSSPSKKASSPIGKSSRTHQPLRALSSRDAYAALVLSFGLPQPFLCASKVLIGHCYPLSKSVEVIQSIVSFSLSLLCAIHHTNDLIHGRLDPTLLFGLNLLQTPPSAG</sequence>
<dbReference type="Gene3D" id="1.10.340.70">
    <property type="match status" value="1"/>
</dbReference>
<dbReference type="InterPro" id="IPR043128">
    <property type="entry name" value="Rev_trsase/Diguanyl_cyclase"/>
</dbReference>
<feature type="region of interest" description="Disordered" evidence="1">
    <location>
        <begin position="1"/>
        <end position="23"/>
    </location>
</feature>
<dbReference type="InterPro" id="IPR002156">
    <property type="entry name" value="RNaseH_domain"/>
</dbReference>
<dbReference type="Pfam" id="PF00665">
    <property type="entry name" value="rve"/>
    <property type="match status" value="1"/>
</dbReference>
<dbReference type="InterPro" id="IPR036397">
    <property type="entry name" value="RNaseH_sf"/>
</dbReference>
<dbReference type="GO" id="GO:0003676">
    <property type="term" value="F:nucleic acid binding"/>
    <property type="evidence" value="ECO:0007669"/>
    <property type="project" value="InterPro"/>
</dbReference>
<evidence type="ECO:0000313" key="3">
    <source>
        <dbReference type="EMBL" id="GKV51507.1"/>
    </source>
</evidence>
<dbReference type="PROSITE" id="PS50994">
    <property type="entry name" value="INTEGRASE"/>
    <property type="match status" value="1"/>
</dbReference>
<dbReference type="InterPro" id="IPR041588">
    <property type="entry name" value="Integrase_H2C2"/>
</dbReference>
<dbReference type="InterPro" id="IPR012337">
    <property type="entry name" value="RNaseH-like_sf"/>
</dbReference>
<dbReference type="Pfam" id="PF17919">
    <property type="entry name" value="RT_RNaseH_2"/>
    <property type="match status" value="1"/>
</dbReference>
<feature type="region of interest" description="Disordered" evidence="1">
    <location>
        <begin position="171"/>
        <end position="206"/>
    </location>
</feature>
<proteinExistence type="predicted"/>
<feature type="region of interest" description="Disordered" evidence="1">
    <location>
        <begin position="42"/>
        <end position="67"/>
    </location>
</feature>
<dbReference type="InterPro" id="IPR041577">
    <property type="entry name" value="RT_RNaseH_2"/>
</dbReference>
<dbReference type="SUPFAM" id="SSF53098">
    <property type="entry name" value="Ribonuclease H-like"/>
    <property type="match status" value="2"/>
</dbReference>
<feature type="region of interest" description="Disordered" evidence="1">
    <location>
        <begin position="1147"/>
        <end position="1171"/>
    </location>
</feature>
<dbReference type="GO" id="GO:0004523">
    <property type="term" value="F:RNA-DNA hybrid ribonuclease activity"/>
    <property type="evidence" value="ECO:0007669"/>
    <property type="project" value="InterPro"/>
</dbReference>
<dbReference type="CDD" id="cd09279">
    <property type="entry name" value="RNase_HI_like"/>
    <property type="match status" value="1"/>
</dbReference>
<dbReference type="AlphaFoldDB" id="A0AAV5MSY9"/>
<accession>A0AAV5MSY9</accession>
<feature type="domain" description="Integrase catalytic" evidence="2">
    <location>
        <begin position="893"/>
        <end position="1054"/>
    </location>
</feature>
<comment type="caution">
    <text evidence="3">The sequence shown here is derived from an EMBL/GenBank/DDBJ whole genome shotgun (WGS) entry which is preliminary data.</text>
</comment>
<feature type="compositionally biased region" description="Polar residues" evidence="1">
    <location>
        <begin position="57"/>
        <end position="67"/>
    </location>
</feature>
<reference evidence="3 4" key="1">
    <citation type="journal article" date="2021" name="Commun. Biol.">
        <title>The genome of Shorea leprosula (Dipterocarpaceae) highlights the ecological relevance of drought in aseasonal tropical rainforests.</title>
        <authorList>
            <person name="Ng K.K.S."/>
            <person name="Kobayashi M.J."/>
            <person name="Fawcett J.A."/>
            <person name="Hatakeyama M."/>
            <person name="Paape T."/>
            <person name="Ng C.H."/>
            <person name="Ang C.C."/>
            <person name="Tnah L.H."/>
            <person name="Lee C.T."/>
            <person name="Nishiyama T."/>
            <person name="Sese J."/>
            <person name="O'Brien M.J."/>
            <person name="Copetti D."/>
            <person name="Mohd Noor M.I."/>
            <person name="Ong R.C."/>
            <person name="Putra M."/>
            <person name="Sireger I.Z."/>
            <person name="Indrioko S."/>
            <person name="Kosugi Y."/>
            <person name="Izuno A."/>
            <person name="Isagi Y."/>
            <person name="Lee S.L."/>
            <person name="Shimizu K.K."/>
        </authorList>
    </citation>
    <scope>NUCLEOTIDE SEQUENCE [LARGE SCALE GENOMIC DNA]</scope>
    <source>
        <strain evidence="3">214</strain>
    </source>
</reference>
<evidence type="ECO:0000313" key="4">
    <source>
        <dbReference type="Proteomes" id="UP001054252"/>
    </source>
</evidence>
<dbReference type="Gene3D" id="3.30.420.10">
    <property type="entry name" value="Ribonuclease H-like superfamily/Ribonuclease H"/>
    <property type="match status" value="2"/>
</dbReference>
<dbReference type="InterPro" id="IPR043502">
    <property type="entry name" value="DNA/RNA_pol_sf"/>
</dbReference>
<gene>
    <name evidence="3" type="ORF">SLEP1_g58152</name>
</gene>
<organism evidence="3 4">
    <name type="scientific">Rubroshorea leprosula</name>
    <dbReference type="NCBI Taxonomy" id="152421"/>
    <lineage>
        <taxon>Eukaryota</taxon>
        <taxon>Viridiplantae</taxon>
        <taxon>Streptophyta</taxon>
        <taxon>Embryophyta</taxon>
        <taxon>Tracheophyta</taxon>
        <taxon>Spermatophyta</taxon>
        <taxon>Magnoliopsida</taxon>
        <taxon>eudicotyledons</taxon>
        <taxon>Gunneridae</taxon>
        <taxon>Pentapetalae</taxon>
        <taxon>rosids</taxon>
        <taxon>malvids</taxon>
        <taxon>Malvales</taxon>
        <taxon>Dipterocarpaceae</taxon>
        <taxon>Rubroshorea</taxon>
    </lineage>
</organism>
<dbReference type="Proteomes" id="UP001054252">
    <property type="component" value="Unassembled WGS sequence"/>
</dbReference>
<name>A0AAV5MSY9_9ROSI</name>
<feature type="compositionally biased region" description="Basic and acidic residues" evidence="1">
    <location>
        <begin position="171"/>
        <end position="204"/>
    </location>
</feature>
<dbReference type="EMBL" id="BPVZ01000506">
    <property type="protein sequence ID" value="GKV51507.1"/>
    <property type="molecule type" value="Genomic_DNA"/>
</dbReference>